<dbReference type="InterPro" id="IPR012551">
    <property type="entry name" value="DUF1707_SHOCT-like"/>
</dbReference>
<evidence type="ECO:0000313" key="2">
    <source>
        <dbReference type="EMBL" id="MCP2158891.1"/>
    </source>
</evidence>
<dbReference type="EMBL" id="JAMTCG010000001">
    <property type="protein sequence ID" value="MCP2158891.1"/>
    <property type="molecule type" value="Genomic_DNA"/>
</dbReference>
<keyword evidence="3" id="KW-1185">Reference proteome</keyword>
<dbReference type="Pfam" id="PF08044">
    <property type="entry name" value="DUF1707"/>
    <property type="match status" value="1"/>
</dbReference>
<reference evidence="2 3" key="1">
    <citation type="submission" date="2022-06" db="EMBL/GenBank/DDBJ databases">
        <title>Genomic Encyclopedia of Archaeal and Bacterial Type Strains, Phase II (KMG-II): from individual species to whole genera.</title>
        <authorList>
            <person name="Goeker M."/>
        </authorList>
    </citation>
    <scope>NUCLEOTIDE SEQUENCE [LARGE SCALE GENOMIC DNA]</scope>
    <source>
        <strain evidence="2 3">DSM 45037</strain>
    </source>
</reference>
<sequence length="199" mass="21169">MAGHPDDATRVGNPERERAIAHLNDAFAQGYLDVAEFEERSERVYASRTRGDLRGVLEHFPIAGALFPDATVMTAGSMTPSAVPTRPVELEANWDTVRRKGVWDAPASLLLTGTMGTIDLDFTSAVLAGPVTTVQLQVSTSTIKIRVGPDHAVRTSGLARSGWSTLKDKAGEPTRPGGPVVELTGSMSAMSGLTLRRTA</sequence>
<dbReference type="RefSeq" id="WP_253652526.1">
    <property type="nucleotide sequence ID" value="NZ_BAAAOE010000004.1"/>
</dbReference>
<dbReference type="PANTHER" id="PTHR40763:SF5">
    <property type="entry name" value="MEMBRANE PROTEIN"/>
    <property type="match status" value="1"/>
</dbReference>
<dbReference type="Proteomes" id="UP001205740">
    <property type="component" value="Unassembled WGS sequence"/>
</dbReference>
<name>A0ABT1GV95_9NOCA</name>
<accession>A0ABT1GV95</accession>
<protein>
    <recommendedName>
        <fullName evidence="1">DUF1707 domain-containing protein</fullName>
    </recommendedName>
</protein>
<gene>
    <name evidence="2" type="ORF">LX12_000055</name>
</gene>
<evidence type="ECO:0000259" key="1">
    <source>
        <dbReference type="Pfam" id="PF08044"/>
    </source>
</evidence>
<feature type="domain" description="DUF1707" evidence="1">
    <location>
        <begin position="9"/>
        <end position="58"/>
    </location>
</feature>
<evidence type="ECO:0000313" key="3">
    <source>
        <dbReference type="Proteomes" id="UP001205740"/>
    </source>
</evidence>
<comment type="caution">
    <text evidence="2">The sequence shown here is derived from an EMBL/GenBank/DDBJ whole genome shotgun (WGS) entry which is preliminary data.</text>
</comment>
<organism evidence="2 3">
    <name type="scientific">Williamsia serinedens</name>
    <dbReference type="NCBI Taxonomy" id="391736"/>
    <lineage>
        <taxon>Bacteria</taxon>
        <taxon>Bacillati</taxon>
        <taxon>Actinomycetota</taxon>
        <taxon>Actinomycetes</taxon>
        <taxon>Mycobacteriales</taxon>
        <taxon>Nocardiaceae</taxon>
        <taxon>Williamsia</taxon>
    </lineage>
</organism>
<proteinExistence type="predicted"/>
<dbReference type="PANTHER" id="PTHR40763">
    <property type="entry name" value="MEMBRANE PROTEIN-RELATED"/>
    <property type="match status" value="1"/>
</dbReference>